<proteinExistence type="predicted"/>
<feature type="compositionally biased region" description="Low complexity" evidence="1">
    <location>
        <begin position="122"/>
        <end position="133"/>
    </location>
</feature>
<keyword evidence="3" id="KW-1185">Reference proteome</keyword>
<evidence type="ECO:0000256" key="1">
    <source>
        <dbReference type="SAM" id="MobiDB-lite"/>
    </source>
</evidence>
<protein>
    <submittedName>
        <fullName evidence="2">Uncharacterized protein</fullName>
    </submittedName>
</protein>
<dbReference type="EMBL" id="GG745370">
    <property type="protein sequence ID" value="KNE71115.1"/>
    <property type="molecule type" value="Genomic_DNA"/>
</dbReference>
<evidence type="ECO:0000313" key="3">
    <source>
        <dbReference type="Proteomes" id="UP000054350"/>
    </source>
</evidence>
<name>A0A0L0T8S0_ALLM3</name>
<accession>A0A0L0T8S0</accession>
<reference evidence="3" key="2">
    <citation type="submission" date="2009-11" db="EMBL/GenBank/DDBJ databases">
        <title>The Genome Sequence of Allomyces macrogynus strain ATCC 38327.</title>
        <authorList>
            <consortium name="The Broad Institute Genome Sequencing Platform"/>
            <person name="Russ C."/>
            <person name="Cuomo C."/>
            <person name="Shea T."/>
            <person name="Young S.K."/>
            <person name="Zeng Q."/>
            <person name="Koehrsen M."/>
            <person name="Haas B."/>
            <person name="Borodovsky M."/>
            <person name="Guigo R."/>
            <person name="Alvarado L."/>
            <person name="Berlin A."/>
            <person name="Borenstein D."/>
            <person name="Chen Z."/>
            <person name="Engels R."/>
            <person name="Freedman E."/>
            <person name="Gellesch M."/>
            <person name="Goldberg J."/>
            <person name="Griggs A."/>
            <person name="Gujja S."/>
            <person name="Heiman D."/>
            <person name="Hepburn T."/>
            <person name="Howarth C."/>
            <person name="Jen D."/>
            <person name="Larson L."/>
            <person name="Lewis B."/>
            <person name="Mehta T."/>
            <person name="Park D."/>
            <person name="Pearson M."/>
            <person name="Roberts A."/>
            <person name="Saif S."/>
            <person name="Shenoy N."/>
            <person name="Sisk P."/>
            <person name="Stolte C."/>
            <person name="Sykes S."/>
            <person name="Walk T."/>
            <person name="White J."/>
            <person name="Yandava C."/>
            <person name="Burger G."/>
            <person name="Gray M.W."/>
            <person name="Holland P.W.H."/>
            <person name="King N."/>
            <person name="Lang F.B.F."/>
            <person name="Roger A.J."/>
            <person name="Ruiz-Trillo I."/>
            <person name="Lander E."/>
            <person name="Nusbaum C."/>
        </authorList>
    </citation>
    <scope>NUCLEOTIDE SEQUENCE [LARGE SCALE GENOMIC DNA]</scope>
    <source>
        <strain evidence="3">ATCC 38327</strain>
    </source>
</reference>
<gene>
    <name evidence="2" type="ORF">AMAG_15787</name>
</gene>
<sequence>MARFAAWAFPKLVTPPEQVVIVGDAHAAFGALMVVLDTVLRPAKIERQGLGREIEIAQRRTSGTCARFRRPRVWCGKMVGEGLRVVVGLRLNAEGDGIVGKGGQGRAGVGDARCQLARRTARSSSIRRPGTPR</sequence>
<feature type="region of interest" description="Disordered" evidence="1">
    <location>
        <begin position="102"/>
        <end position="133"/>
    </location>
</feature>
<reference evidence="2 3" key="1">
    <citation type="submission" date="2009-11" db="EMBL/GenBank/DDBJ databases">
        <title>Annotation of Allomyces macrogynus ATCC 38327.</title>
        <authorList>
            <consortium name="The Broad Institute Genome Sequencing Platform"/>
            <person name="Russ C."/>
            <person name="Cuomo C."/>
            <person name="Burger G."/>
            <person name="Gray M.W."/>
            <person name="Holland P.W.H."/>
            <person name="King N."/>
            <person name="Lang F.B.F."/>
            <person name="Roger A.J."/>
            <person name="Ruiz-Trillo I."/>
            <person name="Young S.K."/>
            <person name="Zeng Q."/>
            <person name="Gargeya S."/>
            <person name="Fitzgerald M."/>
            <person name="Haas B."/>
            <person name="Abouelleil A."/>
            <person name="Alvarado L."/>
            <person name="Arachchi H.M."/>
            <person name="Berlin A."/>
            <person name="Chapman S.B."/>
            <person name="Gearin G."/>
            <person name="Goldberg J."/>
            <person name="Griggs A."/>
            <person name="Gujja S."/>
            <person name="Hansen M."/>
            <person name="Heiman D."/>
            <person name="Howarth C."/>
            <person name="Larimer J."/>
            <person name="Lui A."/>
            <person name="MacDonald P.J.P."/>
            <person name="McCowen C."/>
            <person name="Montmayeur A."/>
            <person name="Murphy C."/>
            <person name="Neiman D."/>
            <person name="Pearson M."/>
            <person name="Priest M."/>
            <person name="Roberts A."/>
            <person name="Saif S."/>
            <person name="Shea T."/>
            <person name="Sisk P."/>
            <person name="Stolte C."/>
            <person name="Sykes S."/>
            <person name="Wortman J."/>
            <person name="Nusbaum C."/>
            <person name="Birren B."/>
        </authorList>
    </citation>
    <scope>NUCLEOTIDE SEQUENCE [LARGE SCALE GENOMIC DNA]</scope>
    <source>
        <strain evidence="2 3">ATCC 38327</strain>
    </source>
</reference>
<dbReference type="Proteomes" id="UP000054350">
    <property type="component" value="Unassembled WGS sequence"/>
</dbReference>
<organism evidence="2 3">
    <name type="scientific">Allomyces macrogynus (strain ATCC 38327)</name>
    <name type="common">Allomyces javanicus var. macrogynus</name>
    <dbReference type="NCBI Taxonomy" id="578462"/>
    <lineage>
        <taxon>Eukaryota</taxon>
        <taxon>Fungi</taxon>
        <taxon>Fungi incertae sedis</taxon>
        <taxon>Blastocladiomycota</taxon>
        <taxon>Blastocladiomycetes</taxon>
        <taxon>Blastocladiales</taxon>
        <taxon>Blastocladiaceae</taxon>
        <taxon>Allomyces</taxon>
    </lineage>
</organism>
<dbReference type="AlphaFoldDB" id="A0A0L0T8S0"/>
<evidence type="ECO:0000313" key="2">
    <source>
        <dbReference type="EMBL" id="KNE71115.1"/>
    </source>
</evidence>
<dbReference type="VEuPathDB" id="FungiDB:AMAG_15787"/>